<proteinExistence type="predicted"/>
<dbReference type="InterPro" id="IPR028994">
    <property type="entry name" value="Integrin_alpha_N"/>
</dbReference>
<evidence type="ECO:0000256" key="2">
    <source>
        <dbReference type="SAM" id="SignalP"/>
    </source>
</evidence>
<dbReference type="PANTHER" id="PTHR44103">
    <property type="entry name" value="PROPROTEIN CONVERTASE P"/>
    <property type="match status" value="1"/>
</dbReference>
<reference evidence="3" key="1">
    <citation type="submission" date="2022-09" db="EMBL/GenBank/DDBJ databases">
        <title>Tahibacter sp. nov., isolated from a fresh water.</title>
        <authorList>
            <person name="Baek J.H."/>
            <person name="Lee J.K."/>
            <person name="Kim J.M."/>
            <person name="Jeon C.O."/>
        </authorList>
    </citation>
    <scope>NUCLEOTIDE SEQUENCE</scope>
    <source>
        <strain evidence="3">W38</strain>
    </source>
</reference>
<organism evidence="3 4">
    <name type="scientific">Tahibacter amnicola</name>
    <dbReference type="NCBI Taxonomy" id="2976241"/>
    <lineage>
        <taxon>Bacteria</taxon>
        <taxon>Pseudomonadati</taxon>
        <taxon>Pseudomonadota</taxon>
        <taxon>Gammaproteobacteria</taxon>
        <taxon>Lysobacterales</taxon>
        <taxon>Rhodanobacteraceae</taxon>
        <taxon>Tahibacter</taxon>
    </lineage>
</organism>
<protein>
    <submittedName>
        <fullName evidence="3">VCBS repeat-containing protein</fullName>
    </submittedName>
</protein>
<evidence type="ECO:0000313" key="3">
    <source>
        <dbReference type="EMBL" id="UXI68922.1"/>
    </source>
</evidence>
<dbReference type="RefSeq" id="WP_261695881.1">
    <property type="nucleotide sequence ID" value="NZ_CP104694.1"/>
</dbReference>
<dbReference type="SUPFAM" id="SSF69318">
    <property type="entry name" value="Integrin alpha N-terminal domain"/>
    <property type="match status" value="1"/>
</dbReference>
<dbReference type="Pfam" id="PF13517">
    <property type="entry name" value="FG-GAP_3"/>
    <property type="match status" value="1"/>
</dbReference>
<dbReference type="Gene3D" id="2.130.10.130">
    <property type="entry name" value="Integrin alpha, N-terminal"/>
    <property type="match status" value="2"/>
</dbReference>
<name>A0ABY6BM81_9GAMM</name>
<dbReference type="InterPro" id="IPR013517">
    <property type="entry name" value="FG-GAP"/>
</dbReference>
<evidence type="ECO:0000313" key="4">
    <source>
        <dbReference type="Proteomes" id="UP001064632"/>
    </source>
</evidence>
<dbReference type="EMBL" id="CP104694">
    <property type="protein sequence ID" value="UXI68922.1"/>
    <property type="molecule type" value="Genomic_DNA"/>
</dbReference>
<keyword evidence="4" id="KW-1185">Reference proteome</keyword>
<feature type="chain" id="PRO_5047351395" evidence="2">
    <location>
        <begin position="24"/>
        <end position="530"/>
    </location>
</feature>
<dbReference type="Proteomes" id="UP001064632">
    <property type="component" value="Chromosome"/>
</dbReference>
<feature type="signal peptide" evidence="2">
    <location>
        <begin position="1"/>
        <end position="23"/>
    </location>
</feature>
<gene>
    <name evidence="3" type="ORF">N4264_04500</name>
</gene>
<keyword evidence="1 2" id="KW-0732">Signal</keyword>
<evidence type="ECO:0000256" key="1">
    <source>
        <dbReference type="ARBA" id="ARBA00022729"/>
    </source>
</evidence>
<accession>A0ABY6BM81</accession>
<dbReference type="PANTHER" id="PTHR44103:SF1">
    <property type="entry name" value="PROPROTEIN CONVERTASE P"/>
    <property type="match status" value="1"/>
</dbReference>
<sequence length="530" mass="56622">MNAFRYRFLSLALLLMVVPPAHSVVQSPVLKWQYAGCSASDCQTGWYASPAAFDLDNDGQVEVIWGGQDIASFNGATGATEWQQPGSARIWPAIAVADLEGDGPVEVIVGRGSNQVAVYSNAGVLRSGWPKNPFSGGEVRTLAVEDLESDGDLEIVVGRGSSGSTLQVNVYEHTGVVRTGWPARRTGEPGFGAGLYNENIAIADMNGDGFKEIFAPTDTHYINAFARNGDQLRASTLYGTPGGVAKFWSQVGVHVDQAADLAGFADCGVQHRPNFANAAPAVGDLDGDGSLELVFPGDVYNCDIGDPDGDLYYLPWILRMDRTRWAASGYDWTVIPAPGASGPALTQDYTVIESSVSNAVLADLDNDGRKEILFASYDGKLHAWWLDKTEHHNWPYVVPGTGYRFAAEPAVADLDNDGCAEVLFTSYPEKRNNFVGQLHVLNCRGQSLFALNLPAPRGDDWNGGLGAPTLANLDADADLELVIGTSQSGAVAYDLPGTANARVLWGTGRGSLRRTGLAPSIDRIFANGFQ</sequence>